<dbReference type="EMBL" id="RBAN01000003">
    <property type="protein sequence ID" value="RKN54218.1"/>
    <property type="molecule type" value="Genomic_DNA"/>
</dbReference>
<gene>
    <name evidence="1" type="ORF">D7193_19570</name>
</gene>
<dbReference type="Proteomes" id="UP000279968">
    <property type="component" value="Unassembled WGS sequence"/>
</dbReference>
<evidence type="ECO:0000313" key="1">
    <source>
        <dbReference type="EMBL" id="RKN54218.1"/>
    </source>
</evidence>
<organism evidence="1 2">
    <name type="scientific">Micromonospora costi</name>
    <dbReference type="NCBI Taxonomy" id="1530042"/>
    <lineage>
        <taxon>Bacteria</taxon>
        <taxon>Bacillati</taxon>
        <taxon>Actinomycetota</taxon>
        <taxon>Actinomycetes</taxon>
        <taxon>Micromonosporales</taxon>
        <taxon>Micromonosporaceae</taxon>
        <taxon>Micromonospora</taxon>
    </lineage>
</organism>
<comment type="caution">
    <text evidence="1">The sequence shown here is derived from an EMBL/GenBank/DDBJ whole genome shotgun (WGS) entry which is preliminary data.</text>
</comment>
<dbReference type="OrthoDB" id="4239904at2"/>
<keyword evidence="2" id="KW-1185">Reference proteome</keyword>
<name>A0A3B0A0N9_9ACTN</name>
<dbReference type="AlphaFoldDB" id="A0A3B0A0N9"/>
<dbReference type="RefSeq" id="WP_120780944.1">
    <property type="nucleotide sequence ID" value="NZ_JBHLUP010000001.1"/>
</dbReference>
<reference evidence="1 2" key="1">
    <citation type="journal article" date="2015" name="Int. J. Syst. Evol. Microbiol.">
        <title>Micromonospora costi sp. nov., isolated from a leaf of Costus speciosus.</title>
        <authorList>
            <person name="Thawai C."/>
        </authorList>
    </citation>
    <scope>NUCLEOTIDE SEQUENCE [LARGE SCALE GENOMIC DNA]</scope>
    <source>
        <strain evidence="1 2">CS1-12</strain>
    </source>
</reference>
<evidence type="ECO:0000313" key="2">
    <source>
        <dbReference type="Proteomes" id="UP000279968"/>
    </source>
</evidence>
<sequence length="104" mass="11863">MRLPSFRRSRFPGERSAIAMHTVIRGELPALVVARSDDDLWLVGDGINEPDSAEIMDLVHLSHLVELDRTLLELADLERGQQADRETVGSPWVRSPFQWLDEEE</sequence>
<accession>A0A3B0A0N9</accession>
<protein>
    <submittedName>
        <fullName evidence="1">Uncharacterized protein</fullName>
    </submittedName>
</protein>
<proteinExistence type="predicted"/>